<feature type="chain" id="PRO_5017242389" description="C1q domain-containing protein" evidence="4">
    <location>
        <begin position="17"/>
        <end position="268"/>
    </location>
</feature>
<dbReference type="InterPro" id="IPR008983">
    <property type="entry name" value="Tumour_necrosis_fac-like_dom"/>
</dbReference>
<keyword evidence="2" id="KW-0964">Secreted</keyword>
<name>A0A3B5B4S2_9TELE</name>
<dbReference type="PANTHER" id="PTHR22923:SF102">
    <property type="entry name" value="CEREBELLIN 13-RELATED"/>
    <property type="match status" value="1"/>
</dbReference>
<keyword evidence="3 4" id="KW-0732">Signal</keyword>
<protein>
    <recommendedName>
        <fullName evidence="5">C1q domain-containing protein</fullName>
    </recommendedName>
</protein>
<dbReference type="STRING" id="144197.ENSSPAP00000027776"/>
<dbReference type="InterPro" id="IPR001073">
    <property type="entry name" value="C1q_dom"/>
</dbReference>
<dbReference type="SMART" id="SM00110">
    <property type="entry name" value="C1Q"/>
    <property type="match status" value="1"/>
</dbReference>
<dbReference type="GO" id="GO:0005576">
    <property type="term" value="C:extracellular region"/>
    <property type="evidence" value="ECO:0007669"/>
    <property type="project" value="UniProtKB-SubCell"/>
</dbReference>
<reference evidence="6" key="1">
    <citation type="submission" date="2023-09" db="UniProtKB">
        <authorList>
            <consortium name="Ensembl"/>
        </authorList>
    </citation>
    <scope>IDENTIFICATION</scope>
</reference>
<accession>A0A3B5B4S2</accession>
<dbReference type="Gene3D" id="2.60.120.40">
    <property type="match status" value="1"/>
</dbReference>
<evidence type="ECO:0000256" key="1">
    <source>
        <dbReference type="ARBA" id="ARBA00004613"/>
    </source>
</evidence>
<dbReference type="Ensembl" id="ENSSPAT00000028230.1">
    <property type="protein sequence ID" value="ENSSPAP00000027776.1"/>
    <property type="gene ID" value="ENSSPAG00000020941.1"/>
</dbReference>
<dbReference type="GeneTree" id="ENSGT00940000163520"/>
<comment type="subcellular location">
    <subcellularLocation>
        <location evidence="1">Secreted</location>
    </subcellularLocation>
</comment>
<dbReference type="PANTHER" id="PTHR22923">
    <property type="entry name" value="CEREBELLIN-RELATED"/>
    <property type="match status" value="1"/>
</dbReference>
<dbReference type="SUPFAM" id="SSF49842">
    <property type="entry name" value="TNF-like"/>
    <property type="match status" value="1"/>
</dbReference>
<evidence type="ECO:0000256" key="2">
    <source>
        <dbReference type="ARBA" id="ARBA00022525"/>
    </source>
</evidence>
<dbReference type="AlphaFoldDB" id="A0A3B5B4S2"/>
<evidence type="ECO:0000256" key="4">
    <source>
        <dbReference type="SAM" id="SignalP"/>
    </source>
</evidence>
<feature type="domain" description="C1q" evidence="5">
    <location>
        <begin position="133"/>
        <end position="268"/>
    </location>
</feature>
<organism evidence="6">
    <name type="scientific">Stegastes partitus</name>
    <name type="common">bicolor damselfish</name>
    <dbReference type="NCBI Taxonomy" id="144197"/>
    <lineage>
        <taxon>Eukaryota</taxon>
        <taxon>Metazoa</taxon>
        <taxon>Chordata</taxon>
        <taxon>Craniata</taxon>
        <taxon>Vertebrata</taxon>
        <taxon>Euteleostomi</taxon>
        <taxon>Actinopterygii</taxon>
        <taxon>Neopterygii</taxon>
        <taxon>Teleostei</taxon>
        <taxon>Neoteleostei</taxon>
        <taxon>Acanthomorphata</taxon>
        <taxon>Ovalentaria</taxon>
        <taxon>Pomacentridae</taxon>
        <taxon>Stegastes</taxon>
    </lineage>
</organism>
<feature type="signal peptide" evidence="4">
    <location>
        <begin position="1"/>
        <end position="16"/>
    </location>
</feature>
<dbReference type="PROSITE" id="PS50871">
    <property type="entry name" value="C1Q"/>
    <property type="match status" value="1"/>
</dbReference>
<evidence type="ECO:0000259" key="5">
    <source>
        <dbReference type="PROSITE" id="PS50871"/>
    </source>
</evidence>
<evidence type="ECO:0000313" key="6">
    <source>
        <dbReference type="Ensembl" id="ENSSPAP00000027776.1"/>
    </source>
</evidence>
<proteinExistence type="predicted"/>
<dbReference type="Pfam" id="PF00386">
    <property type="entry name" value="C1q"/>
    <property type="match status" value="1"/>
</dbReference>
<dbReference type="InterPro" id="IPR050822">
    <property type="entry name" value="Cerebellin_Synaptic_Org"/>
</dbReference>
<sequence length="268" mass="30265">MRGAAVFLSLLLCVQSETEDVKAARGHSSSRQTNITTDIWAELRELRDMVIELQVELRYSQSKVAALEQENAGDSNTLFNHFEFCSSTREHQPSFTFSALMFFLIADLNVFTALKARMSTSENQDEELKRENTERPKVVFSLGLSSAGLGPFNTEVTIKFSKVFYNFGEAYNPFSGFFIAPVRGAYYFRFTMWECRAAYTMAVSLYHNDKMVMLNVAGSDDKCVNVSNALMLQLEKGDVVHMTLLPGYGLYDNNNNLVTFSGFLLFPL</sequence>
<dbReference type="PRINTS" id="PR00007">
    <property type="entry name" value="COMPLEMNTC1Q"/>
</dbReference>
<evidence type="ECO:0000256" key="3">
    <source>
        <dbReference type="ARBA" id="ARBA00022729"/>
    </source>
</evidence>